<dbReference type="EMBL" id="MRZV01000872">
    <property type="protein sequence ID" value="PIK43133.1"/>
    <property type="molecule type" value="Genomic_DNA"/>
</dbReference>
<accession>A0A2G8K5A9</accession>
<feature type="region of interest" description="Disordered" evidence="1">
    <location>
        <begin position="43"/>
        <end position="69"/>
    </location>
</feature>
<name>A0A2G8K5A9_STIJA</name>
<dbReference type="STRING" id="307972.A0A2G8K5A9"/>
<feature type="region of interest" description="Disordered" evidence="1">
    <location>
        <begin position="133"/>
        <end position="156"/>
    </location>
</feature>
<organism evidence="2 3">
    <name type="scientific">Stichopus japonicus</name>
    <name type="common">Sea cucumber</name>
    <dbReference type="NCBI Taxonomy" id="307972"/>
    <lineage>
        <taxon>Eukaryota</taxon>
        <taxon>Metazoa</taxon>
        <taxon>Echinodermata</taxon>
        <taxon>Eleutherozoa</taxon>
        <taxon>Echinozoa</taxon>
        <taxon>Holothuroidea</taxon>
        <taxon>Aspidochirotacea</taxon>
        <taxon>Aspidochirotida</taxon>
        <taxon>Stichopodidae</taxon>
        <taxon>Apostichopus</taxon>
    </lineage>
</organism>
<dbReference type="Proteomes" id="UP000230750">
    <property type="component" value="Unassembled WGS sequence"/>
</dbReference>
<keyword evidence="3" id="KW-1185">Reference proteome</keyword>
<reference evidence="2 3" key="1">
    <citation type="journal article" date="2017" name="PLoS Biol.">
        <title>The sea cucumber genome provides insights into morphological evolution and visceral regeneration.</title>
        <authorList>
            <person name="Zhang X."/>
            <person name="Sun L."/>
            <person name="Yuan J."/>
            <person name="Sun Y."/>
            <person name="Gao Y."/>
            <person name="Zhang L."/>
            <person name="Li S."/>
            <person name="Dai H."/>
            <person name="Hamel J.F."/>
            <person name="Liu C."/>
            <person name="Yu Y."/>
            <person name="Liu S."/>
            <person name="Lin W."/>
            <person name="Guo K."/>
            <person name="Jin S."/>
            <person name="Xu P."/>
            <person name="Storey K.B."/>
            <person name="Huan P."/>
            <person name="Zhang T."/>
            <person name="Zhou Y."/>
            <person name="Zhang J."/>
            <person name="Lin C."/>
            <person name="Li X."/>
            <person name="Xing L."/>
            <person name="Huo D."/>
            <person name="Sun M."/>
            <person name="Wang L."/>
            <person name="Mercier A."/>
            <person name="Li F."/>
            <person name="Yang H."/>
            <person name="Xiang J."/>
        </authorList>
    </citation>
    <scope>NUCLEOTIDE SEQUENCE [LARGE SCALE GENOMIC DNA]</scope>
    <source>
        <strain evidence="2">Shaxun</strain>
        <tissue evidence="2">Muscle</tissue>
    </source>
</reference>
<dbReference type="OrthoDB" id="10614454at2759"/>
<evidence type="ECO:0000256" key="1">
    <source>
        <dbReference type="SAM" id="MobiDB-lite"/>
    </source>
</evidence>
<protein>
    <submittedName>
        <fullName evidence="2">Putative WD repeat-containing protein on Y chromosome isoform X2</fullName>
    </submittedName>
</protein>
<comment type="caution">
    <text evidence="2">The sequence shown here is derived from an EMBL/GenBank/DDBJ whole genome shotgun (WGS) entry which is preliminary data.</text>
</comment>
<proteinExistence type="predicted"/>
<evidence type="ECO:0000313" key="2">
    <source>
        <dbReference type="EMBL" id="PIK43133.1"/>
    </source>
</evidence>
<sequence>MPRDVQRVASAMTLKVLNGGIQPKWRLARNIMMIVSRNQLRSEEADANFQPRSPSYDDDDITADEKRQESWGTSAILGKSYKPKTRHKIPPLLPEIKQNQSQVVVYSSLPFTDLAPVKEPDVPASLQEIQLRHHTSSSDAVDVPTGTKGKHGGAKRTRLQEFLQKQRTVRMITKGRQLAQGKP</sequence>
<evidence type="ECO:0000313" key="3">
    <source>
        <dbReference type="Proteomes" id="UP000230750"/>
    </source>
</evidence>
<gene>
    <name evidence="2" type="ORF">BSL78_20006</name>
</gene>
<dbReference type="AlphaFoldDB" id="A0A2G8K5A9"/>